<name>A0A5J4ZFI7_9ASTE</name>
<evidence type="ECO:0000313" key="2">
    <source>
        <dbReference type="Proteomes" id="UP000325577"/>
    </source>
</evidence>
<keyword evidence="2" id="KW-1185">Reference proteome</keyword>
<accession>A0A5J4ZFI7</accession>
<proteinExistence type="predicted"/>
<evidence type="ECO:0000313" key="1">
    <source>
        <dbReference type="EMBL" id="KAA8517315.1"/>
    </source>
</evidence>
<dbReference type="Proteomes" id="UP000325577">
    <property type="component" value="Linkage Group LG8"/>
</dbReference>
<gene>
    <name evidence="1" type="ORF">F0562_017608</name>
</gene>
<protein>
    <recommendedName>
        <fullName evidence="3">Reverse transcriptase domain-containing protein</fullName>
    </recommendedName>
</protein>
<dbReference type="AlphaFoldDB" id="A0A5J4ZFI7"/>
<sequence>MKKLYQGGNLIGMDEIRRYKSEINELLEQKEMTWNQRSRVSWLKEGGYNVTFFHSKVSDRHRQNFIDGLGDNIGLWRRRWRTLKALLFNILKTSSNPQNSIETLEAVSNRVTPDINKALTQEFRVDEVYSTHFQMHPTKALGPDRKKGHMAFKLDMSKAYDRVEWCFLEQLMVRMGFHPR</sequence>
<reference evidence="1 2" key="1">
    <citation type="submission" date="2019-09" db="EMBL/GenBank/DDBJ databases">
        <title>A chromosome-level genome assembly of the Chinese tupelo Nyssa sinensis.</title>
        <authorList>
            <person name="Yang X."/>
            <person name="Kang M."/>
            <person name="Yang Y."/>
            <person name="Xiong H."/>
            <person name="Wang M."/>
            <person name="Zhang Z."/>
            <person name="Wang Z."/>
            <person name="Wu H."/>
            <person name="Ma T."/>
            <person name="Liu J."/>
            <person name="Xi Z."/>
        </authorList>
    </citation>
    <scope>NUCLEOTIDE SEQUENCE [LARGE SCALE GENOMIC DNA]</scope>
    <source>
        <strain evidence="1">J267</strain>
        <tissue evidence="1">Leaf</tissue>
    </source>
</reference>
<dbReference type="OrthoDB" id="991485at2759"/>
<organism evidence="1 2">
    <name type="scientific">Nyssa sinensis</name>
    <dbReference type="NCBI Taxonomy" id="561372"/>
    <lineage>
        <taxon>Eukaryota</taxon>
        <taxon>Viridiplantae</taxon>
        <taxon>Streptophyta</taxon>
        <taxon>Embryophyta</taxon>
        <taxon>Tracheophyta</taxon>
        <taxon>Spermatophyta</taxon>
        <taxon>Magnoliopsida</taxon>
        <taxon>eudicotyledons</taxon>
        <taxon>Gunneridae</taxon>
        <taxon>Pentapetalae</taxon>
        <taxon>asterids</taxon>
        <taxon>Cornales</taxon>
        <taxon>Nyssaceae</taxon>
        <taxon>Nyssa</taxon>
    </lineage>
</organism>
<evidence type="ECO:0008006" key="3">
    <source>
        <dbReference type="Google" id="ProtNLM"/>
    </source>
</evidence>
<dbReference type="EMBL" id="CM018051">
    <property type="protein sequence ID" value="KAA8517315.1"/>
    <property type="molecule type" value="Genomic_DNA"/>
</dbReference>